<dbReference type="Pfam" id="PF04089">
    <property type="entry name" value="BRICHOS"/>
    <property type="match status" value="1"/>
</dbReference>
<name>A0A2I0LLG6_COLLI</name>
<dbReference type="Gene3D" id="3.30.390.150">
    <property type="match status" value="1"/>
</dbReference>
<reference evidence="4 5" key="1">
    <citation type="journal article" date="2013" name="Science">
        <title>Genomic diversity and evolution of the head crest in the rock pigeon.</title>
        <authorList>
            <person name="Shapiro M.D."/>
            <person name="Kronenberg Z."/>
            <person name="Li C."/>
            <person name="Domyan E.T."/>
            <person name="Pan H."/>
            <person name="Campbell M."/>
            <person name="Tan H."/>
            <person name="Huff C.D."/>
            <person name="Hu H."/>
            <person name="Vickrey A.I."/>
            <person name="Nielsen S.C."/>
            <person name="Stringham S.A."/>
            <person name="Hu H."/>
            <person name="Willerslev E."/>
            <person name="Gilbert M.T."/>
            <person name="Yandell M."/>
            <person name="Zhang G."/>
            <person name="Wang J."/>
        </authorList>
    </citation>
    <scope>NUCLEOTIDE SEQUENCE [LARGE SCALE GENOMIC DNA]</scope>
    <source>
        <tissue evidence="4">Blood</tissue>
    </source>
</reference>
<dbReference type="PROSITE" id="PS50869">
    <property type="entry name" value="BRICHOS"/>
    <property type="match status" value="1"/>
</dbReference>
<evidence type="ECO:0000259" key="3">
    <source>
        <dbReference type="PROSITE" id="PS50869"/>
    </source>
</evidence>
<keyword evidence="5" id="KW-1185">Reference proteome</keyword>
<keyword evidence="1" id="KW-1015">Disulfide bond</keyword>
<dbReference type="AlphaFoldDB" id="A0A2I0LLG6"/>
<accession>A0A2I0LLG6</accession>
<feature type="signal peptide" evidence="2">
    <location>
        <begin position="1"/>
        <end position="20"/>
    </location>
</feature>
<keyword evidence="2" id="KW-0732">Signal</keyword>
<dbReference type="Proteomes" id="UP000053872">
    <property type="component" value="Unassembled WGS sequence"/>
</dbReference>
<feature type="domain" description="BRICHOS" evidence="3">
    <location>
        <begin position="55"/>
        <end position="149"/>
    </location>
</feature>
<evidence type="ECO:0000313" key="5">
    <source>
        <dbReference type="Proteomes" id="UP000053872"/>
    </source>
</evidence>
<dbReference type="EMBL" id="AKCR02000216">
    <property type="protein sequence ID" value="PKK18260.1"/>
    <property type="molecule type" value="Genomic_DNA"/>
</dbReference>
<feature type="chain" id="PRO_5014152840" evidence="2">
    <location>
        <begin position="21"/>
        <end position="185"/>
    </location>
</feature>
<dbReference type="SMART" id="SM01039">
    <property type="entry name" value="BRICHOS"/>
    <property type="match status" value="1"/>
</dbReference>
<evidence type="ECO:0000256" key="2">
    <source>
        <dbReference type="SAM" id="SignalP"/>
    </source>
</evidence>
<protein>
    <submittedName>
        <fullName evidence="4">Gastrokine-1</fullName>
    </submittedName>
</protein>
<dbReference type="InterPro" id="IPR007084">
    <property type="entry name" value="BRICHOS_dom"/>
</dbReference>
<dbReference type="InterPro" id="IPR051772">
    <property type="entry name" value="Gastrokine"/>
</dbReference>
<comment type="caution">
    <text evidence="4">The sequence shown here is derived from an EMBL/GenBank/DDBJ whole genome shotgun (WGS) entry which is preliminary data.</text>
</comment>
<dbReference type="KEGG" id="clv:102085755"/>
<sequence length="185" mass="21024">MKLTVVTTVLLGLLLTPALAEYFQNQQVTREIRVNGGVQILNINRELRVVTVEQRSEFGTWKTIWNFNTGFIATEVFPERTCFISPMNRNLIPTFETFPTVVEGFQGLKGQIQPTRVITFVLSQRLVPDLRIYGPDIFNMCREVTTVVATPVAELPVYNEGACTRLNVLNLVQLNYCRTNVNIKV</sequence>
<gene>
    <name evidence="4" type="ORF">A306_00013732</name>
</gene>
<dbReference type="InParanoid" id="A0A2I0LLG6"/>
<proteinExistence type="predicted"/>
<evidence type="ECO:0000256" key="1">
    <source>
        <dbReference type="ARBA" id="ARBA00023157"/>
    </source>
</evidence>
<dbReference type="PANTHER" id="PTHR16483">
    <property type="entry name" value="GASTROKINE 1"/>
    <property type="match status" value="1"/>
</dbReference>
<organism evidence="4 5">
    <name type="scientific">Columba livia</name>
    <name type="common">Rock dove</name>
    <dbReference type="NCBI Taxonomy" id="8932"/>
    <lineage>
        <taxon>Eukaryota</taxon>
        <taxon>Metazoa</taxon>
        <taxon>Chordata</taxon>
        <taxon>Craniata</taxon>
        <taxon>Vertebrata</taxon>
        <taxon>Euteleostomi</taxon>
        <taxon>Archelosauria</taxon>
        <taxon>Archosauria</taxon>
        <taxon>Dinosauria</taxon>
        <taxon>Saurischia</taxon>
        <taxon>Theropoda</taxon>
        <taxon>Coelurosauria</taxon>
        <taxon>Aves</taxon>
        <taxon>Neognathae</taxon>
        <taxon>Neoaves</taxon>
        <taxon>Columbimorphae</taxon>
        <taxon>Columbiformes</taxon>
        <taxon>Columbidae</taxon>
        <taxon>Columba</taxon>
    </lineage>
</organism>
<evidence type="ECO:0000313" key="4">
    <source>
        <dbReference type="EMBL" id="PKK18260.1"/>
    </source>
</evidence>